<keyword evidence="1" id="KW-0808">Transferase</keyword>
<dbReference type="Gene3D" id="3.40.50.2000">
    <property type="entry name" value="Glycogen Phosphorylase B"/>
    <property type="match status" value="2"/>
</dbReference>
<dbReference type="GO" id="GO:0016740">
    <property type="term" value="F:transferase activity"/>
    <property type="evidence" value="ECO:0007669"/>
    <property type="project" value="UniProtKB-KW"/>
</dbReference>
<proteinExistence type="predicted"/>
<dbReference type="Proteomes" id="UP001180536">
    <property type="component" value="Unassembled WGS sequence"/>
</dbReference>
<accession>A0ABU1Z577</accession>
<protein>
    <submittedName>
        <fullName evidence="1">Sugar transferase (PEP-CTERM/EpsH1 system associated)</fullName>
    </submittedName>
</protein>
<dbReference type="InterPro" id="IPR017521">
    <property type="entry name" value="Sugar_tfrase_PEP-CTERM_Stp1"/>
</dbReference>
<dbReference type="SUPFAM" id="SSF53756">
    <property type="entry name" value="UDP-Glycosyltransferase/glycogen phosphorylase"/>
    <property type="match status" value="1"/>
</dbReference>
<evidence type="ECO:0000313" key="1">
    <source>
        <dbReference type="EMBL" id="MDR7295170.1"/>
    </source>
</evidence>
<sequence>MKVLYLVHRLPYPPNKGDKVRSYHLLKHLAARHEVHLGSFIDDPDDEQHLPRVRELCAGLHVARLHPRTAKLLSLRGLASGEPLSLPYYRDAGLQAWVDETAARVGFDAVVVFSGVMAQYTRGLKGVKTLVDFVDVDSAKWRDYAPEHAWPMSWLYRREFTKLLGFEQRVAREAECSFFVTDNEVALFRELSPGQPLRLAALGNGVDADVFAPDPARASPFAAGELPLVFTGAMDYWPNIDAVTWFATDMLPALRERFPALRFHIVGRSPAPAVRALAGDAVNVTGTVPDVRPYLQHAAAVVAPLRLARGIQNKVLEAMAMARPVVAAGSCVKAITADALPGLLPADAAAGYVEHVAAWLADPAAADMAGRGARDFVLGAYSWDAHLAGLDRHLEAA</sequence>
<dbReference type="NCBIfam" id="TIGR03087">
    <property type="entry name" value="stp1"/>
    <property type="match status" value="1"/>
</dbReference>
<reference evidence="1 2" key="1">
    <citation type="submission" date="2023-07" db="EMBL/GenBank/DDBJ databases">
        <title>Sorghum-associated microbial communities from plants grown in Nebraska, USA.</title>
        <authorList>
            <person name="Schachtman D."/>
        </authorList>
    </citation>
    <scope>NUCLEOTIDE SEQUENCE [LARGE SCALE GENOMIC DNA]</scope>
    <source>
        <strain evidence="1 2">BE310</strain>
    </source>
</reference>
<organism evidence="1 2">
    <name type="scientific">Pelomonas aquatica</name>
    <dbReference type="NCBI Taxonomy" id="431058"/>
    <lineage>
        <taxon>Bacteria</taxon>
        <taxon>Pseudomonadati</taxon>
        <taxon>Pseudomonadota</taxon>
        <taxon>Betaproteobacteria</taxon>
        <taxon>Burkholderiales</taxon>
        <taxon>Sphaerotilaceae</taxon>
        <taxon>Roseateles</taxon>
    </lineage>
</organism>
<dbReference type="Pfam" id="PF13692">
    <property type="entry name" value="Glyco_trans_1_4"/>
    <property type="match status" value="1"/>
</dbReference>
<dbReference type="CDD" id="cd03801">
    <property type="entry name" value="GT4_PimA-like"/>
    <property type="match status" value="1"/>
</dbReference>
<keyword evidence="2" id="KW-1185">Reference proteome</keyword>
<evidence type="ECO:0000313" key="2">
    <source>
        <dbReference type="Proteomes" id="UP001180536"/>
    </source>
</evidence>
<comment type="caution">
    <text evidence="1">The sequence shown here is derived from an EMBL/GenBank/DDBJ whole genome shotgun (WGS) entry which is preliminary data.</text>
</comment>
<gene>
    <name evidence="1" type="ORF">J2X16_000491</name>
</gene>
<dbReference type="EMBL" id="JAVDXQ010000001">
    <property type="protein sequence ID" value="MDR7295170.1"/>
    <property type="molecule type" value="Genomic_DNA"/>
</dbReference>
<dbReference type="PANTHER" id="PTHR12526:SF600">
    <property type="entry name" value="GLYCOSYL TRANSFERASE GROUP 1"/>
    <property type="match status" value="1"/>
</dbReference>
<name>A0ABU1Z577_9BURK</name>
<dbReference type="PANTHER" id="PTHR12526">
    <property type="entry name" value="GLYCOSYLTRANSFERASE"/>
    <property type="match status" value="1"/>
</dbReference>
<dbReference type="RefSeq" id="WP_310341240.1">
    <property type="nucleotide sequence ID" value="NZ_JAVDXQ010000001.1"/>
</dbReference>